<name>A0A8B3CUL0_9LEPT</name>
<dbReference type="EMBL" id="QHCS01000001">
    <property type="protein sequence ID" value="RHX87946.1"/>
    <property type="molecule type" value="Genomic_DNA"/>
</dbReference>
<reference evidence="2" key="1">
    <citation type="submission" date="2018-05" db="EMBL/GenBank/DDBJ databases">
        <title>Leptospira yasudae sp. nov. and Leptospira stimsonii sp. nov., two pathogenic species of the genus Leptospira isolated from environmental sources.</title>
        <authorList>
            <person name="Casanovas-Massana A."/>
            <person name="Hamond C."/>
            <person name="Santos L.A."/>
            <person name="Hacker K.P."/>
            <person name="Balassiano I."/>
            <person name="Medeiros M.A."/>
            <person name="Reis M.G."/>
            <person name="Ko A.I."/>
            <person name="Wunder E.A."/>
        </authorList>
    </citation>
    <scope>NUCLEOTIDE SEQUENCE [LARGE SCALE GENOMIC DNA]</scope>
    <source>
        <strain evidence="2">AMB6-RJ</strain>
    </source>
</reference>
<dbReference type="Proteomes" id="UP000266669">
    <property type="component" value="Unassembled WGS sequence"/>
</dbReference>
<dbReference type="AlphaFoldDB" id="A0A8B3CUL0"/>
<comment type="caution">
    <text evidence="1">The sequence shown here is derived from an EMBL/GenBank/DDBJ whole genome shotgun (WGS) entry which is preliminary data.</text>
</comment>
<evidence type="ECO:0000313" key="2">
    <source>
        <dbReference type="Proteomes" id="UP000266669"/>
    </source>
</evidence>
<protein>
    <submittedName>
        <fullName evidence="1">Uncharacterized protein</fullName>
    </submittedName>
</protein>
<accession>A0A8B3CUL0</accession>
<sequence length="67" mass="8120">MRDYNLRKEYELKKRRMENERGIPEILAIKEGSDPFLFGLIFVLERLAKLVFESEFFLKKDINSYKC</sequence>
<gene>
    <name evidence="1" type="ORF">DLM78_02960</name>
</gene>
<evidence type="ECO:0000313" key="1">
    <source>
        <dbReference type="EMBL" id="RHX87946.1"/>
    </source>
</evidence>
<organism evidence="1 2">
    <name type="scientific">Leptospira stimsonii</name>
    <dbReference type="NCBI Taxonomy" id="2202203"/>
    <lineage>
        <taxon>Bacteria</taxon>
        <taxon>Pseudomonadati</taxon>
        <taxon>Spirochaetota</taxon>
        <taxon>Spirochaetia</taxon>
        <taxon>Leptospirales</taxon>
        <taxon>Leptospiraceae</taxon>
        <taxon>Leptospira</taxon>
    </lineage>
</organism>
<proteinExistence type="predicted"/>